<feature type="domain" description="SigF-like NTF2-like" evidence="2">
    <location>
        <begin position="155"/>
        <end position="201"/>
    </location>
</feature>
<dbReference type="Proteomes" id="UP000813444">
    <property type="component" value="Unassembled WGS sequence"/>
</dbReference>
<dbReference type="EMBL" id="JAGPNK010000001">
    <property type="protein sequence ID" value="KAH7329515.1"/>
    <property type="molecule type" value="Genomic_DNA"/>
</dbReference>
<sequence>MDSPVKQIGGVITSLATGTPVEQENTLNAYFLPNASFTHPFCCVPSFSEGTIPLASGLNSRRLILAIYRWYRTLSPRISINVDSAVFDQRSGLLYVSIRQTFALWFVPLYKAPVKLVCVLQLTQRTSWDSSETVGRGSLIEGREPATLAGPGQERAKYYIASQQDLYPITDCIQFLLPGLGPLLWYLWQLYSTFLCTIGSVLLFPILLLLNKESASPKQA</sequence>
<feature type="domain" description="SigF-like NTF2-like" evidence="2">
    <location>
        <begin position="1"/>
        <end position="125"/>
    </location>
</feature>
<dbReference type="PANTHER" id="PTHR35393">
    <property type="entry name" value="CHROMOSOME 1, WHOLE GENOME SHOTGUN SEQUENCE"/>
    <property type="match status" value="1"/>
</dbReference>
<proteinExistence type="predicted"/>
<accession>A0A8K0T656</accession>
<keyword evidence="4" id="KW-1185">Reference proteome</keyword>
<name>A0A8K0T656_9HYPO</name>
<keyword evidence="1" id="KW-1133">Transmembrane helix</keyword>
<reference evidence="3" key="1">
    <citation type="journal article" date="2021" name="Nat. Commun.">
        <title>Genetic determinants of endophytism in the Arabidopsis root mycobiome.</title>
        <authorList>
            <person name="Mesny F."/>
            <person name="Miyauchi S."/>
            <person name="Thiergart T."/>
            <person name="Pickel B."/>
            <person name="Atanasova L."/>
            <person name="Karlsson M."/>
            <person name="Huettel B."/>
            <person name="Barry K.W."/>
            <person name="Haridas S."/>
            <person name="Chen C."/>
            <person name="Bauer D."/>
            <person name="Andreopoulos W."/>
            <person name="Pangilinan J."/>
            <person name="LaButti K."/>
            <person name="Riley R."/>
            <person name="Lipzen A."/>
            <person name="Clum A."/>
            <person name="Drula E."/>
            <person name="Henrissat B."/>
            <person name="Kohler A."/>
            <person name="Grigoriev I.V."/>
            <person name="Martin F.M."/>
            <person name="Hacquard S."/>
        </authorList>
    </citation>
    <scope>NUCLEOTIDE SEQUENCE</scope>
    <source>
        <strain evidence="3">MPI-CAGE-CH-0235</strain>
    </source>
</reference>
<gene>
    <name evidence="3" type="ORF">B0I35DRAFT_474110</name>
</gene>
<evidence type="ECO:0000256" key="1">
    <source>
        <dbReference type="SAM" id="Phobius"/>
    </source>
</evidence>
<feature type="transmembrane region" description="Helical" evidence="1">
    <location>
        <begin position="183"/>
        <end position="210"/>
    </location>
</feature>
<dbReference type="OrthoDB" id="2344312at2759"/>
<keyword evidence="1" id="KW-0472">Membrane</keyword>
<protein>
    <recommendedName>
        <fullName evidence="2">SigF-like NTF2-like domain-containing protein</fullName>
    </recommendedName>
</protein>
<evidence type="ECO:0000259" key="2">
    <source>
        <dbReference type="Pfam" id="PF24840"/>
    </source>
</evidence>
<organism evidence="3 4">
    <name type="scientific">Stachybotrys elegans</name>
    <dbReference type="NCBI Taxonomy" id="80388"/>
    <lineage>
        <taxon>Eukaryota</taxon>
        <taxon>Fungi</taxon>
        <taxon>Dikarya</taxon>
        <taxon>Ascomycota</taxon>
        <taxon>Pezizomycotina</taxon>
        <taxon>Sordariomycetes</taxon>
        <taxon>Hypocreomycetidae</taxon>
        <taxon>Hypocreales</taxon>
        <taxon>Stachybotryaceae</taxon>
        <taxon>Stachybotrys</taxon>
    </lineage>
</organism>
<keyword evidence="1" id="KW-0812">Transmembrane</keyword>
<dbReference type="Pfam" id="PF24840">
    <property type="entry name" value="NTF2_SigF"/>
    <property type="match status" value="2"/>
</dbReference>
<dbReference type="AlphaFoldDB" id="A0A8K0T656"/>
<dbReference type="InterPro" id="IPR057514">
    <property type="entry name" value="NTF2_SigF"/>
</dbReference>
<comment type="caution">
    <text evidence="3">The sequence shown here is derived from an EMBL/GenBank/DDBJ whole genome shotgun (WGS) entry which is preliminary data.</text>
</comment>
<evidence type="ECO:0000313" key="3">
    <source>
        <dbReference type="EMBL" id="KAH7329515.1"/>
    </source>
</evidence>
<evidence type="ECO:0000313" key="4">
    <source>
        <dbReference type="Proteomes" id="UP000813444"/>
    </source>
</evidence>
<dbReference type="PANTHER" id="PTHR35393:SF1">
    <property type="entry name" value="SNOAL-LIKE DOMAIN-CONTAINING PROTEIN"/>
    <property type="match status" value="1"/>
</dbReference>